<feature type="chain" id="PRO_5031108413" description="Secreted protein" evidence="1">
    <location>
        <begin position="28"/>
        <end position="136"/>
    </location>
</feature>
<name>A0A7S2ZFL6_9RHOD</name>
<dbReference type="AlphaFoldDB" id="A0A7S2ZFL6"/>
<evidence type="ECO:0008006" key="3">
    <source>
        <dbReference type="Google" id="ProtNLM"/>
    </source>
</evidence>
<reference evidence="2" key="1">
    <citation type="submission" date="2021-01" db="EMBL/GenBank/DDBJ databases">
        <authorList>
            <person name="Corre E."/>
            <person name="Pelletier E."/>
            <person name="Niang G."/>
            <person name="Scheremetjew M."/>
            <person name="Finn R."/>
            <person name="Kale V."/>
            <person name="Holt S."/>
            <person name="Cochrane G."/>
            <person name="Meng A."/>
            <person name="Brown T."/>
            <person name="Cohen L."/>
        </authorList>
    </citation>
    <scope>NUCLEOTIDE SEQUENCE</scope>
    <source>
        <strain evidence="2">CCMP 769</strain>
    </source>
</reference>
<organism evidence="2">
    <name type="scientific">Rhodosorus marinus</name>
    <dbReference type="NCBI Taxonomy" id="101924"/>
    <lineage>
        <taxon>Eukaryota</taxon>
        <taxon>Rhodophyta</taxon>
        <taxon>Stylonematophyceae</taxon>
        <taxon>Stylonematales</taxon>
        <taxon>Stylonemataceae</taxon>
        <taxon>Rhodosorus</taxon>
    </lineage>
</organism>
<gene>
    <name evidence="2" type="ORF">RMAR00112_LOCUS6556</name>
</gene>
<evidence type="ECO:0000256" key="1">
    <source>
        <dbReference type="SAM" id="SignalP"/>
    </source>
</evidence>
<feature type="signal peptide" evidence="1">
    <location>
        <begin position="1"/>
        <end position="27"/>
    </location>
</feature>
<keyword evidence="1" id="KW-0732">Signal</keyword>
<evidence type="ECO:0000313" key="2">
    <source>
        <dbReference type="EMBL" id="CAE0038597.1"/>
    </source>
</evidence>
<accession>A0A7S2ZFL6</accession>
<dbReference type="EMBL" id="HBHW01008739">
    <property type="protein sequence ID" value="CAE0038597.1"/>
    <property type="molecule type" value="Transcribed_RNA"/>
</dbReference>
<protein>
    <recommendedName>
        <fullName evidence="3">Secreted protein</fullName>
    </recommendedName>
</protein>
<proteinExistence type="predicted"/>
<sequence>MASGMAVFCCCHCYAFLFASVILWAYAREPSSVARGFWPEEELPSDGCSLSTGHFAVVDSTHASGNPKVLRPTAVDSTTTACRACALVPVYDLSTPLLCLPELGQKRDRHPTPQQTLKKNKSIFFFHLSRREEYPR</sequence>